<evidence type="ECO:0000256" key="2">
    <source>
        <dbReference type="ARBA" id="ARBA00022692"/>
    </source>
</evidence>
<dbReference type="Proteomes" id="UP001154400">
    <property type="component" value="Chromosome"/>
</dbReference>
<dbReference type="KEGG" id="req:REQ_26680"/>
<feature type="transmembrane region" description="Helical" evidence="5">
    <location>
        <begin position="226"/>
        <end position="246"/>
    </location>
</feature>
<feature type="transmembrane region" description="Helical" evidence="5">
    <location>
        <begin position="178"/>
        <end position="198"/>
    </location>
</feature>
<dbReference type="EMBL" id="FN563149">
    <property type="protein sequence ID" value="CBH48693.1"/>
    <property type="molecule type" value="Genomic_DNA"/>
</dbReference>
<name>A0A3S5Y7Z6_RHOH1</name>
<evidence type="ECO:0000259" key="6">
    <source>
        <dbReference type="PROSITE" id="PS50850"/>
    </source>
</evidence>
<feature type="transmembrane region" description="Helical" evidence="5">
    <location>
        <begin position="116"/>
        <end position="140"/>
    </location>
</feature>
<dbReference type="SUPFAM" id="SSF103473">
    <property type="entry name" value="MFS general substrate transporter"/>
    <property type="match status" value="1"/>
</dbReference>
<evidence type="ECO:0000256" key="5">
    <source>
        <dbReference type="SAM" id="Phobius"/>
    </source>
</evidence>
<evidence type="ECO:0000256" key="3">
    <source>
        <dbReference type="ARBA" id="ARBA00022989"/>
    </source>
</evidence>
<dbReference type="GO" id="GO:0005886">
    <property type="term" value="C:plasma membrane"/>
    <property type="evidence" value="ECO:0007669"/>
    <property type="project" value="UniProtKB-SubCell"/>
</dbReference>
<accession>A0A3S5Y7Z6</accession>
<dbReference type="InterPro" id="IPR036259">
    <property type="entry name" value="MFS_trans_sf"/>
</dbReference>
<dbReference type="Gene3D" id="1.20.1250.20">
    <property type="entry name" value="MFS general substrate transporter like domains"/>
    <property type="match status" value="2"/>
</dbReference>
<feature type="domain" description="Major facilitator superfamily (MFS) profile" evidence="6">
    <location>
        <begin position="22"/>
        <end position="402"/>
    </location>
</feature>
<feature type="transmembrane region" description="Helical" evidence="5">
    <location>
        <begin position="64"/>
        <end position="84"/>
    </location>
</feature>
<feature type="transmembrane region" description="Helical" evidence="5">
    <location>
        <begin position="380"/>
        <end position="399"/>
    </location>
</feature>
<sequence>MSFTKPAQPVGGSSPTLSPTRTIGLAGAGLSLIAVCYGLARFAYGLFVPEFRESFTLTAGQTGLIATAGYASYCVGVVAATTGTPRLGARAVAVAAGSLATAGTALIAVAPTAVVLAAGVTIAGVGTGVASPPLGHAIALRVVPRHRDRIQTIVNAGTGLGVAISGPVALLAEDRWRAAWLAFAAVAAAVTVWVRIHVPSAVGDAPRPAGTDEPTTRHAAFPSGPLRMLGAAAVVGAATAAVWTFGQELLVTVGGHDRTLATTAWIVLGVSGLLGAVSGELVRRVGLQRAWTMSTAAVCAATALLAAASRQPAVAVAASALFGAVYIAVTGVLLVWSTRVYPTQPATGVGLAFLLVAVGQAAAAPVLGFVADRAGLTTSFWMSAGVALAAVAVTPPARFRRT</sequence>
<gene>
    <name evidence="7" type="ordered locus">REQ_26680</name>
</gene>
<feature type="transmembrane region" description="Helical" evidence="5">
    <location>
        <begin position="314"/>
        <end position="336"/>
    </location>
</feature>
<feature type="transmembrane region" description="Helical" evidence="5">
    <location>
        <begin position="23"/>
        <end position="44"/>
    </location>
</feature>
<evidence type="ECO:0000313" key="7">
    <source>
        <dbReference type="EMBL" id="CBH48693.1"/>
    </source>
</evidence>
<dbReference type="InterPro" id="IPR010645">
    <property type="entry name" value="MFS_4"/>
</dbReference>
<evidence type="ECO:0000313" key="8">
    <source>
        <dbReference type="Proteomes" id="UP000006892"/>
    </source>
</evidence>
<keyword evidence="4 5" id="KW-0472">Membrane</keyword>
<feature type="transmembrane region" description="Helical" evidence="5">
    <location>
        <begin position="91"/>
        <end position="110"/>
    </location>
</feature>
<protein>
    <submittedName>
        <fullName evidence="7">MFS transporter</fullName>
    </submittedName>
</protein>
<dbReference type="AlphaFoldDB" id="A0A3S5Y7Z6"/>
<proteinExistence type="predicted"/>
<dbReference type="Pfam" id="PF06779">
    <property type="entry name" value="MFS_4"/>
    <property type="match status" value="1"/>
</dbReference>
<keyword evidence="3 5" id="KW-1133">Transmembrane helix</keyword>
<reference evidence="7" key="1">
    <citation type="journal article" date="2010" name="PLoS Genet.">
        <title>The genome of a pathogenic rhodococcus: cooptive virulence underpinned by key gene acquisitions.</title>
        <authorList>
            <person name="Letek M."/>
            <person name="Gonzalez P."/>
            <person name="Macarthur I."/>
            <person name="Rodriguez H."/>
            <person name="Freeman T.C."/>
            <person name="Valero-Rello A."/>
            <person name="Blanco M."/>
            <person name="Buckley T."/>
            <person name="Cherevach I."/>
            <person name="Fahey R."/>
            <person name="Hapeshi A."/>
            <person name="Holdstock J."/>
            <person name="Leadon D."/>
            <person name="Navas J."/>
            <person name="Ocampo A."/>
            <person name="Quail M.A."/>
            <person name="Sanders M."/>
            <person name="Scortti M.M."/>
            <person name="Prescott J.F."/>
            <person name="Fogarty U."/>
            <person name="Meijer W.G."/>
            <person name="Parkhill J."/>
            <person name="Bentley S.D."/>
            <person name="Vazquez-Boland J.A."/>
        </authorList>
    </citation>
    <scope>NUCLEOTIDE SEQUENCE [LARGE SCALE GENOMIC DNA]</scope>
    <source>
        <strain evidence="7 8">103S</strain>
    </source>
</reference>
<dbReference type="PROSITE" id="PS50850">
    <property type="entry name" value="MFS"/>
    <property type="match status" value="1"/>
</dbReference>
<organism evidence="7">
    <name type="scientific">Rhodococcus hoagii (strain 103S)</name>
    <name type="common">Rhodococcus equi</name>
    <dbReference type="NCBI Taxonomy" id="685727"/>
    <lineage>
        <taxon>Bacteria</taxon>
        <taxon>Bacillati</taxon>
        <taxon>Actinomycetota</taxon>
        <taxon>Actinomycetes</taxon>
        <taxon>Mycobacteriales</taxon>
        <taxon>Nocardiaceae</taxon>
        <taxon>Prescottella</taxon>
    </lineage>
</organism>
<comment type="subcellular location">
    <subcellularLocation>
        <location evidence="1">Cell membrane</location>
        <topology evidence="1">Multi-pass membrane protein</topology>
    </subcellularLocation>
</comment>
<feature type="transmembrane region" description="Helical" evidence="5">
    <location>
        <begin position="348"/>
        <end position="368"/>
    </location>
</feature>
<evidence type="ECO:0000256" key="4">
    <source>
        <dbReference type="ARBA" id="ARBA00023136"/>
    </source>
</evidence>
<dbReference type="InterPro" id="IPR020846">
    <property type="entry name" value="MFS_dom"/>
</dbReference>
<feature type="transmembrane region" description="Helical" evidence="5">
    <location>
        <begin position="152"/>
        <end position="172"/>
    </location>
</feature>
<feature type="transmembrane region" description="Helical" evidence="5">
    <location>
        <begin position="290"/>
        <end position="308"/>
    </location>
</feature>
<keyword evidence="2 5" id="KW-0812">Transmembrane</keyword>
<dbReference type="PANTHER" id="PTHR23537">
    <property type="match status" value="1"/>
</dbReference>
<feature type="transmembrane region" description="Helical" evidence="5">
    <location>
        <begin position="258"/>
        <end position="278"/>
    </location>
</feature>
<dbReference type="GO" id="GO:0022857">
    <property type="term" value="F:transmembrane transporter activity"/>
    <property type="evidence" value="ECO:0007669"/>
    <property type="project" value="InterPro"/>
</dbReference>
<evidence type="ECO:0000256" key="1">
    <source>
        <dbReference type="ARBA" id="ARBA00004651"/>
    </source>
</evidence>
<dbReference type="PANTHER" id="PTHR23537:SF1">
    <property type="entry name" value="SUGAR TRANSPORTER"/>
    <property type="match status" value="1"/>
</dbReference>